<organism evidence="2 3">
    <name type="scientific">Arcicella aquatica</name>
    <dbReference type="NCBI Taxonomy" id="217141"/>
    <lineage>
        <taxon>Bacteria</taxon>
        <taxon>Pseudomonadati</taxon>
        <taxon>Bacteroidota</taxon>
        <taxon>Cytophagia</taxon>
        <taxon>Cytophagales</taxon>
        <taxon>Flectobacillaceae</taxon>
        <taxon>Arcicella</taxon>
    </lineage>
</organism>
<comment type="caution">
    <text evidence="2">The sequence shown here is derived from an EMBL/GenBank/DDBJ whole genome shotgun (WGS) entry which is preliminary data.</text>
</comment>
<reference evidence="2 3" key="1">
    <citation type="submission" date="2023-12" db="EMBL/GenBank/DDBJ databases">
        <title>Novel species of the genus Arcicella isolated from rivers.</title>
        <authorList>
            <person name="Lu H."/>
        </authorList>
    </citation>
    <scope>NUCLEOTIDE SEQUENCE [LARGE SCALE GENOMIC DNA]</scope>
    <source>
        <strain evidence="2 3">LMG 21963</strain>
    </source>
</reference>
<dbReference type="RefSeq" id="WP_323246035.1">
    <property type="nucleotide sequence ID" value="NZ_JAYFUL010000001.1"/>
</dbReference>
<accession>A0ABU5QHB4</accession>
<protein>
    <recommendedName>
        <fullName evidence="4">DUF4848 domain-containing protein</fullName>
    </recommendedName>
</protein>
<feature type="signal peptide" evidence="1">
    <location>
        <begin position="1"/>
        <end position="27"/>
    </location>
</feature>
<evidence type="ECO:0000313" key="3">
    <source>
        <dbReference type="Proteomes" id="UP001304671"/>
    </source>
</evidence>
<feature type="chain" id="PRO_5046590706" description="DUF4848 domain-containing protein" evidence="1">
    <location>
        <begin position="28"/>
        <end position="342"/>
    </location>
</feature>
<keyword evidence="3" id="KW-1185">Reference proteome</keyword>
<sequence length="342" mass="38620">MKTLKYNRSLRLFFGCLSLLFTIGLTSCEKQEIEANLVEKAEQVETTPKVVNGRLVFENQEQFLEFSRTLEGKTQEELNEWEKSKSFLSLRAFEKTNDGISNLSDFNFPISYKSILNTEGEYVIGKNIIWFNKGLKHLIPNLDENLLKQIKNNPSLSKINGKAQTIIVDAPTMAVNASNWQFGNAYNCYVKYFNQWGESGSERRSTYQFNIWRDPQFEDAGAVYFYDKIYVKVIYEWKGSKWRRAGEPRTISWNFGFNTILNGVYGAVFVGTPGSGTRSNAGITTSDDYDIPVAGGQVIIGKSTGMTGDSYNVGINGTFTTYTIGDQANSLHQITGVLFDNH</sequence>
<gene>
    <name evidence="2" type="ORF">VB264_00355</name>
</gene>
<dbReference type="EMBL" id="JAYFUL010000001">
    <property type="protein sequence ID" value="MEA5256214.1"/>
    <property type="molecule type" value="Genomic_DNA"/>
</dbReference>
<keyword evidence="1" id="KW-0732">Signal</keyword>
<dbReference type="PROSITE" id="PS51257">
    <property type="entry name" value="PROKAR_LIPOPROTEIN"/>
    <property type="match status" value="1"/>
</dbReference>
<name>A0ABU5QHB4_9BACT</name>
<evidence type="ECO:0000313" key="2">
    <source>
        <dbReference type="EMBL" id="MEA5256214.1"/>
    </source>
</evidence>
<dbReference type="Proteomes" id="UP001304671">
    <property type="component" value="Unassembled WGS sequence"/>
</dbReference>
<proteinExistence type="predicted"/>
<evidence type="ECO:0000256" key="1">
    <source>
        <dbReference type="SAM" id="SignalP"/>
    </source>
</evidence>
<evidence type="ECO:0008006" key="4">
    <source>
        <dbReference type="Google" id="ProtNLM"/>
    </source>
</evidence>